<reference evidence="2" key="1">
    <citation type="submission" date="2022-03" db="EMBL/GenBank/DDBJ databases">
        <authorList>
            <person name="Martin C."/>
        </authorList>
    </citation>
    <scope>NUCLEOTIDE SEQUENCE</scope>
</reference>
<sequence length="101" mass="11067">PSGNAVLQHRASAVSGAYDQLQMEEQVTWEPIGDFQREASGGSFKVENSANKEEYPPGRVDDLSVESMSPENRTVTLTWTAPGQNAFSGIVDGFEIFVHHK</sequence>
<dbReference type="EMBL" id="CAIIXF020000002">
    <property type="protein sequence ID" value="CAH1778143.1"/>
    <property type="molecule type" value="Genomic_DNA"/>
</dbReference>
<feature type="region of interest" description="Disordered" evidence="1">
    <location>
        <begin position="38"/>
        <end position="67"/>
    </location>
</feature>
<accession>A0A8J1TI17</accession>
<proteinExistence type="predicted"/>
<name>A0A8J1TI17_OWEFU</name>
<keyword evidence="3" id="KW-1185">Reference proteome</keyword>
<feature type="compositionally biased region" description="Basic and acidic residues" evidence="1">
    <location>
        <begin position="50"/>
        <end position="62"/>
    </location>
</feature>
<dbReference type="Proteomes" id="UP000749559">
    <property type="component" value="Unassembled WGS sequence"/>
</dbReference>
<evidence type="ECO:0000313" key="3">
    <source>
        <dbReference type="Proteomes" id="UP000749559"/>
    </source>
</evidence>
<comment type="caution">
    <text evidence="2">The sequence shown here is derived from an EMBL/GenBank/DDBJ whole genome shotgun (WGS) entry which is preliminary data.</text>
</comment>
<feature type="non-terminal residue" evidence="2">
    <location>
        <position position="1"/>
    </location>
</feature>
<evidence type="ECO:0000313" key="2">
    <source>
        <dbReference type="EMBL" id="CAH1778143.1"/>
    </source>
</evidence>
<dbReference type="OrthoDB" id="6083221at2759"/>
<dbReference type="AlphaFoldDB" id="A0A8J1TI17"/>
<feature type="non-terminal residue" evidence="2">
    <location>
        <position position="101"/>
    </location>
</feature>
<evidence type="ECO:0000256" key="1">
    <source>
        <dbReference type="SAM" id="MobiDB-lite"/>
    </source>
</evidence>
<gene>
    <name evidence="2" type="ORF">OFUS_LOCUS5107</name>
</gene>
<protein>
    <submittedName>
        <fullName evidence="2">Uncharacterized protein</fullName>
    </submittedName>
</protein>
<organism evidence="2 3">
    <name type="scientific">Owenia fusiformis</name>
    <name type="common">Polychaete worm</name>
    <dbReference type="NCBI Taxonomy" id="6347"/>
    <lineage>
        <taxon>Eukaryota</taxon>
        <taxon>Metazoa</taxon>
        <taxon>Spiralia</taxon>
        <taxon>Lophotrochozoa</taxon>
        <taxon>Annelida</taxon>
        <taxon>Polychaeta</taxon>
        <taxon>Sedentaria</taxon>
        <taxon>Canalipalpata</taxon>
        <taxon>Sabellida</taxon>
        <taxon>Oweniida</taxon>
        <taxon>Oweniidae</taxon>
        <taxon>Owenia</taxon>
    </lineage>
</organism>